<dbReference type="SUPFAM" id="SSF52047">
    <property type="entry name" value="RNI-like"/>
    <property type="match status" value="1"/>
</dbReference>
<dbReference type="Proteomes" id="UP000238274">
    <property type="component" value="Unassembled WGS sequence"/>
</dbReference>
<feature type="region of interest" description="Disordered" evidence="1">
    <location>
        <begin position="724"/>
        <end position="756"/>
    </location>
</feature>
<protein>
    <submittedName>
        <fullName evidence="2">Uncharacterized protein</fullName>
    </submittedName>
</protein>
<feature type="compositionally biased region" description="Low complexity" evidence="1">
    <location>
        <begin position="462"/>
        <end position="479"/>
    </location>
</feature>
<dbReference type="AlphaFoldDB" id="A0A2S4VC98"/>
<feature type="compositionally biased region" description="Low complexity" evidence="1">
    <location>
        <begin position="738"/>
        <end position="748"/>
    </location>
</feature>
<evidence type="ECO:0000313" key="3">
    <source>
        <dbReference type="Proteomes" id="UP000238274"/>
    </source>
</evidence>
<dbReference type="VEuPathDB" id="FungiDB:PSHT_10063"/>
<feature type="compositionally biased region" description="Polar residues" evidence="1">
    <location>
        <begin position="728"/>
        <end position="737"/>
    </location>
</feature>
<feature type="compositionally biased region" description="Polar residues" evidence="1">
    <location>
        <begin position="1"/>
        <end position="22"/>
    </location>
</feature>
<dbReference type="OrthoDB" id="2596605at2759"/>
<reference evidence="2 3" key="1">
    <citation type="submission" date="2017-12" db="EMBL/GenBank/DDBJ databases">
        <title>Gene loss provides genomic basis for host adaptation in cereal stripe rust fungi.</title>
        <authorList>
            <person name="Xia C."/>
        </authorList>
    </citation>
    <scope>NUCLEOTIDE SEQUENCE [LARGE SCALE GENOMIC DNA]</scope>
    <source>
        <strain evidence="2 3">93TX-2</strain>
    </source>
</reference>
<keyword evidence="3" id="KW-1185">Reference proteome</keyword>
<gene>
    <name evidence="2" type="ORF">PSHT_10063</name>
</gene>
<comment type="caution">
    <text evidence="2">The sequence shown here is derived from an EMBL/GenBank/DDBJ whole genome shotgun (WGS) entry which is preliminary data.</text>
</comment>
<proteinExistence type="predicted"/>
<dbReference type="Gene3D" id="3.80.10.10">
    <property type="entry name" value="Ribonuclease Inhibitor"/>
    <property type="match status" value="1"/>
</dbReference>
<dbReference type="EMBL" id="PKSM01000150">
    <property type="protein sequence ID" value="POW07163.1"/>
    <property type="molecule type" value="Genomic_DNA"/>
</dbReference>
<sequence>MSSIENMVNSHPTDPSTAISHQEQGRTEDGETTSKGDWKDTRTGAKILHNITRDIIYQNITITPKILETILNGTEGYAGAVQEIRLDGQQEEEIEEERLLERLPNLRRFSCSTNSIPSQRLTTLIGTHSSNLESFSLDIITPTTDIPASNEPNCNNAGRQRSHTTTGIEDSQPTARIRPIRWDAELIENLPPTLTRLSISSLSVRGARNLSNAFQALTWTSLTDLSLSKSLFIDDELMASIITGSKKLKKIKIHSMSGTKLTERGIELLFSGLDGLEEIELLDVEGRFSKTGWLKFEELPASLKSIRFGYDETGSYHSWTLDHLTTIISLLKLNPKSITEFSVTRIVPLPTLLPGRHSIYTELNYNNRTAPQRISKDLILSLVENDWWLISVEALEVIVKGLPNLRKLTALVDAPFHRIITSTGFVHSKIQTLTVSIPPEHTPMVQELAQPTFNVRAKEGSPTRLTHPTTTTTCQSTTPIPTRDLKKFIKRAGHLKEIIWSGRGGLGRWKFIRNGSSSVNVRVEFIPVIDSLPTEAFEYRDPQSPSITCPPSHYRTGSSPRQFYTSINQSSIPHTSPISNRRSIITNNNEQEEQEEGNHSMSSTTYEDNSVEYDGRNSSSVSLATSWTSSSCPVPPQYYSSSSTSIGTTGFLGRNGTSLEGIPGTPIEVVDDDQYEFGNSDHLLHRNQRNILDGLDHLSIDNQKINFDHSHNLLLHQPMDKSIHVNDHSQTTGTNDLSSSVPTTSSPTKNSVRLST</sequence>
<name>A0A2S4VC98_9BASI</name>
<feature type="region of interest" description="Disordered" evidence="1">
    <location>
        <begin position="590"/>
        <end position="617"/>
    </location>
</feature>
<feature type="compositionally biased region" description="Polar residues" evidence="1">
    <location>
        <begin position="599"/>
        <end position="608"/>
    </location>
</feature>
<dbReference type="InterPro" id="IPR032675">
    <property type="entry name" value="LRR_dom_sf"/>
</dbReference>
<feature type="compositionally biased region" description="Polar residues" evidence="1">
    <location>
        <begin position="543"/>
        <end position="561"/>
    </location>
</feature>
<feature type="compositionally biased region" description="Basic and acidic residues" evidence="1">
    <location>
        <begin position="23"/>
        <end position="39"/>
    </location>
</feature>
<reference evidence="3" key="2">
    <citation type="journal article" date="2018" name="BMC Genomics">
        <title>Genomic insights into host adaptation between the wheat stripe rust pathogen (Puccinia striiformis f. sp. tritici) and the barley stripe rust pathogen (Puccinia striiformis f. sp. hordei).</title>
        <authorList>
            <person name="Xia C."/>
            <person name="Wang M."/>
            <person name="Yin C."/>
            <person name="Cornejo O.E."/>
            <person name="Hulbert S.H."/>
            <person name="Chen X."/>
        </authorList>
    </citation>
    <scope>NUCLEOTIDE SEQUENCE [LARGE SCALE GENOMIC DNA]</scope>
    <source>
        <strain evidence="3">93TX-2</strain>
    </source>
</reference>
<feature type="region of interest" description="Disordered" evidence="1">
    <location>
        <begin position="146"/>
        <end position="174"/>
    </location>
</feature>
<feature type="region of interest" description="Disordered" evidence="1">
    <location>
        <begin position="1"/>
        <end position="39"/>
    </location>
</feature>
<accession>A0A2S4VC98</accession>
<feature type="region of interest" description="Disordered" evidence="1">
    <location>
        <begin position="459"/>
        <end position="479"/>
    </location>
</feature>
<organism evidence="2 3">
    <name type="scientific">Puccinia striiformis</name>
    <dbReference type="NCBI Taxonomy" id="27350"/>
    <lineage>
        <taxon>Eukaryota</taxon>
        <taxon>Fungi</taxon>
        <taxon>Dikarya</taxon>
        <taxon>Basidiomycota</taxon>
        <taxon>Pucciniomycotina</taxon>
        <taxon>Pucciniomycetes</taxon>
        <taxon>Pucciniales</taxon>
        <taxon>Pucciniaceae</taxon>
        <taxon>Puccinia</taxon>
    </lineage>
</organism>
<evidence type="ECO:0000256" key="1">
    <source>
        <dbReference type="SAM" id="MobiDB-lite"/>
    </source>
</evidence>
<feature type="region of interest" description="Disordered" evidence="1">
    <location>
        <begin position="541"/>
        <end position="561"/>
    </location>
</feature>
<evidence type="ECO:0000313" key="2">
    <source>
        <dbReference type="EMBL" id="POW07163.1"/>
    </source>
</evidence>
<reference evidence="3" key="3">
    <citation type="journal article" date="2018" name="Mol. Plant Microbe Interact.">
        <title>Genome sequence resources for the wheat stripe rust pathogen (Puccinia striiformis f. sp. tritici) and the barley stripe rust pathogen (Puccinia striiformis f. sp. hordei).</title>
        <authorList>
            <person name="Xia C."/>
            <person name="Wang M."/>
            <person name="Yin C."/>
            <person name="Cornejo O.E."/>
            <person name="Hulbert S.H."/>
            <person name="Chen X."/>
        </authorList>
    </citation>
    <scope>NUCLEOTIDE SEQUENCE [LARGE SCALE GENOMIC DNA]</scope>
    <source>
        <strain evidence="3">93TX-2</strain>
    </source>
</reference>